<proteinExistence type="predicted"/>
<dbReference type="AlphaFoldDB" id="A0AAN6SM33"/>
<reference evidence="4" key="1">
    <citation type="journal article" date="2023" name="Mol. Phylogenet. Evol.">
        <title>Genome-scale phylogeny and comparative genomics of the fungal order Sordariales.</title>
        <authorList>
            <person name="Hensen N."/>
            <person name="Bonometti L."/>
            <person name="Westerberg I."/>
            <person name="Brannstrom I.O."/>
            <person name="Guillou S."/>
            <person name="Cros-Aarteil S."/>
            <person name="Calhoun S."/>
            <person name="Haridas S."/>
            <person name="Kuo A."/>
            <person name="Mondo S."/>
            <person name="Pangilinan J."/>
            <person name="Riley R."/>
            <person name="LaButti K."/>
            <person name="Andreopoulos B."/>
            <person name="Lipzen A."/>
            <person name="Chen C."/>
            <person name="Yan M."/>
            <person name="Daum C."/>
            <person name="Ng V."/>
            <person name="Clum A."/>
            <person name="Steindorff A."/>
            <person name="Ohm R.A."/>
            <person name="Martin F."/>
            <person name="Silar P."/>
            <person name="Natvig D.O."/>
            <person name="Lalanne C."/>
            <person name="Gautier V."/>
            <person name="Ament-Velasquez S.L."/>
            <person name="Kruys A."/>
            <person name="Hutchinson M.I."/>
            <person name="Powell A.J."/>
            <person name="Barry K."/>
            <person name="Miller A.N."/>
            <person name="Grigoriev I.V."/>
            <person name="Debuchy R."/>
            <person name="Gladieux P."/>
            <person name="Hiltunen Thoren M."/>
            <person name="Johannesson H."/>
        </authorList>
    </citation>
    <scope>NUCLEOTIDE SEQUENCE [LARGE SCALE GENOMIC DNA]</scope>
    <source>
        <strain evidence="4">CBS 284.82</strain>
    </source>
</reference>
<comment type="caution">
    <text evidence="3">The sequence shown here is derived from an EMBL/GenBank/DDBJ whole genome shotgun (WGS) entry which is preliminary data.</text>
</comment>
<feature type="domain" description="Acyltransferase 3" evidence="2">
    <location>
        <begin position="21"/>
        <end position="390"/>
    </location>
</feature>
<evidence type="ECO:0000256" key="1">
    <source>
        <dbReference type="SAM" id="Phobius"/>
    </source>
</evidence>
<accession>A0AAN6SM33</accession>
<keyword evidence="1" id="KW-0812">Transmembrane</keyword>
<gene>
    <name evidence="3" type="ORF">C8A01DRAFT_19626</name>
</gene>
<name>A0AAN6SM33_9PEZI</name>
<keyword evidence="1" id="KW-0472">Membrane</keyword>
<organism evidence="3 4">
    <name type="scientific">Parachaetomium inaequale</name>
    <dbReference type="NCBI Taxonomy" id="2588326"/>
    <lineage>
        <taxon>Eukaryota</taxon>
        <taxon>Fungi</taxon>
        <taxon>Dikarya</taxon>
        <taxon>Ascomycota</taxon>
        <taxon>Pezizomycotina</taxon>
        <taxon>Sordariomycetes</taxon>
        <taxon>Sordariomycetidae</taxon>
        <taxon>Sordariales</taxon>
        <taxon>Chaetomiaceae</taxon>
        <taxon>Parachaetomium</taxon>
    </lineage>
</organism>
<protein>
    <submittedName>
        <fullName evidence="3">Acyltransferase 3</fullName>
    </submittedName>
</protein>
<keyword evidence="1" id="KW-1133">Transmembrane helix</keyword>
<keyword evidence="3" id="KW-0808">Transferase</keyword>
<keyword evidence="3" id="KW-0012">Acyltransferase</keyword>
<dbReference type="Proteomes" id="UP001303115">
    <property type="component" value="Unassembled WGS sequence"/>
</dbReference>
<dbReference type="InterPro" id="IPR002656">
    <property type="entry name" value="Acyl_transf_3_dom"/>
</dbReference>
<dbReference type="EMBL" id="MU854531">
    <property type="protein sequence ID" value="KAK4033416.1"/>
    <property type="molecule type" value="Genomic_DNA"/>
</dbReference>
<dbReference type="Pfam" id="PF01757">
    <property type="entry name" value="Acyl_transf_3"/>
    <property type="match status" value="1"/>
</dbReference>
<dbReference type="PANTHER" id="PTHR23028:SF134">
    <property type="entry name" value="PUTATIVE (AFU_ORTHOLOGUE AFUA_4G08520)-RELATED"/>
    <property type="match status" value="1"/>
</dbReference>
<feature type="transmembrane region" description="Helical" evidence="1">
    <location>
        <begin position="26"/>
        <end position="49"/>
    </location>
</feature>
<evidence type="ECO:0000313" key="4">
    <source>
        <dbReference type="Proteomes" id="UP001303115"/>
    </source>
</evidence>
<dbReference type="GO" id="GO:0016747">
    <property type="term" value="F:acyltransferase activity, transferring groups other than amino-acyl groups"/>
    <property type="evidence" value="ECO:0007669"/>
    <property type="project" value="InterPro"/>
</dbReference>
<dbReference type="PANTHER" id="PTHR23028">
    <property type="entry name" value="ACETYLTRANSFERASE"/>
    <property type="match status" value="1"/>
</dbReference>
<feature type="transmembrane region" description="Helical" evidence="1">
    <location>
        <begin position="372"/>
        <end position="393"/>
    </location>
</feature>
<dbReference type="InterPro" id="IPR050879">
    <property type="entry name" value="Acyltransferase_3"/>
</dbReference>
<feature type="transmembrane region" description="Helical" evidence="1">
    <location>
        <begin position="79"/>
        <end position="98"/>
    </location>
</feature>
<feature type="non-terminal residue" evidence="3">
    <location>
        <position position="1"/>
    </location>
</feature>
<keyword evidence="4" id="KW-1185">Reference proteome</keyword>
<evidence type="ECO:0000259" key="2">
    <source>
        <dbReference type="Pfam" id="PF01757"/>
    </source>
</evidence>
<sequence>YLYTSFAIAPGYGTSHAHHHLPLLPFIRLLFSGPPMVCLFFVVSGYALSLKPLRLMHARDWETLNKTMASFIFRRGIRLFLPTAASTAVVVGLVWAGAYEWTREFANDERFLRNVRETHFDGGDGVTLGELGWAWAGGMFRFVHVWDWAPFGGSTGLDVHLWTVPVEFRCSMGLFLTVLGTGRLRRGWRLGVVGGLVVFVYMSQRWEMVLFYAGMVLAEMDVVRGAHGSAAGAAPALSRASSPSPQPARRWTTKRAAWAALSVVGLYLMSQPDERGAETPGWVLLTRLIPEWWQDEHRYWQSAGAILFVFAVGRSRGWQRFFTLPVVQYFGRISYALYLMHGPVMHTVGYAIERWAWGLTGTEGRAYEAGFALAAVFVVPIVIWVSDVFWRAVDAPVVRFAKWLEARCSISE</sequence>
<evidence type="ECO:0000313" key="3">
    <source>
        <dbReference type="EMBL" id="KAK4033416.1"/>
    </source>
</evidence>